<reference evidence="8" key="1">
    <citation type="submission" date="2021-12" db="EMBL/GenBank/DDBJ databases">
        <title>Prjna785345.</title>
        <authorList>
            <person name="Rujirawat T."/>
            <person name="Krajaejun T."/>
        </authorList>
    </citation>
    <scope>NUCLEOTIDE SEQUENCE</scope>
    <source>
        <strain evidence="8">Pi057C3</strain>
    </source>
</reference>
<dbReference type="InterPro" id="IPR037185">
    <property type="entry name" value="EmrE-like"/>
</dbReference>
<sequence length="364" mass="39557">MRRYHHDALAIVLASLCVAMAAAADPLVPTIIDCSACDVPVPTEIPFCASFVKYSSCRTAASWKTMDHAARAEFTSLGALPAPSCATSLQRAVCTKHFNRIALGIADGGKCFDVDYEGPQRTAWVIGFSIAVVFSFLASVGINLQKRALKQNETHAHENNVEPRPAYRLPLWVLGFVLILAGSILDFVAFGLAPQSLLAPLAALTLVWNMMLAPCFNKEKLSKKDIVATLIIFAGATIAVVFASHSSPSYNLSMLMHLYKDPLTSYWIISGVLGGVIYFQEIRSFSVEQACMFVLGIMTTIFGVGLLSQRKPATQMSMKRKLERSTSFTASDNKLDPIGKPGMLPPIAEVPDVQERAIQSSIRP</sequence>
<feature type="transmembrane region" description="Helical" evidence="6">
    <location>
        <begin position="169"/>
        <end position="191"/>
    </location>
</feature>
<evidence type="ECO:0000256" key="3">
    <source>
        <dbReference type="ARBA" id="ARBA00022989"/>
    </source>
</evidence>
<feature type="transmembrane region" description="Helical" evidence="6">
    <location>
        <begin position="263"/>
        <end position="279"/>
    </location>
</feature>
<evidence type="ECO:0000313" key="9">
    <source>
        <dbReference type="Proteomes" id="UP001209570"/>
    </source>
</evidence>
<dbReference type="Pfam" id="PF05653">
    <property type="entry name" value="Mg_trans_NIPA"/>
    <property type="match status" value="1"/>
</dbReference>
<keyword evidence="7" id="KW-0732">Signal</keyword>
<evidence type="ECO:0000313" key="8">
    <source>
        <dbReference type="EMBL" id="KAJ0401550.1"/>
    </source>
</evidence>
<evidence type="ECO:0000256" key="7">
    <source>
        <dbReference type="SAM" id="SignalP"/>
    </source>
</evidence>
<gene>
    <name evidence="8" type="ORF">P43SY_007264</name>
</gene>
<evidence type="ECO:0000256" key="5">
    <source>
        <dbReference type="SAM" id="MobiDB-lite"/>
    </source>
</evidence>
<organism evidence="8 9">
    <name type="scientific">Pythium insidiosum</name>
    <name type="common">Pythiosis disease agent</name>
    <dbReference type="NCBI Taxonomy" id="114742"/>
    <lineage>
        <taxon>Eukaryota</taxon>
        <taxon>Sar</taxon>
        <taxon>Stramenopiles</taxon>
        <taxon>Oomycota</taxon>
        <taxon>Peronosporomycetes</taxon>
        <taxon>Pythiales</taxon>
        <taxon>Pythiaceae</taxon>
        <taxon>Pythium</taxon>
    </lineage>
</organism>
<feature type="transmembrane region" description="Helical" evidence="6">
    <location>
        <begin position="226"/>
        <end position="243"/>
    </location>
</feature>
<evidence type="ECO:0000256" key="4">
    <source>
        <dbReference type="ARBA" id="ARBA00023136"/>
    </source>
</evidence>
<dbReference type="EMBL" id="JAKCXM010000125">
    <property type="protein sequence ID" value="KAJ0401550.1"/>
    <property type="molecule type" value="Genomic_DNA"/>
</dbReference>
<name>A0AAD5Q6T2_PYTIN</name>
<keyword evidence="9" id="KW-1185">Reference proteome</keyword>
<dbReference type="PANTHER" id="PTHR12570">
    <property type="match status" value="1"/>
</dbReference>
<proteinExistence type="predicted"/>
<comment type="subcellular location">
    <subcellularLocation>
        <location evidence="1">Membrane</location>
        <topology evidence="1">Multi-pass membrane protein</topology>
    </subcellularLocation>
</comment>
<dbReference type="SUPFAM" id="SSF103481">
    <property type="entry name" value="Multidrug resistance efflux transporter EmrE"/>
    <property type="match status" value="1"/>
</dbReference>
<dbReference type="GO" id="GO:0016020">
    <property type="term" value="C:membrane"/>
    <property type="evidence" value="ECO:0007669"/>
    <property type="project" value="UniProtKB-SubCell"/>
</dbReference>
<feature type="region of interest" description="Disordered" evidence="5">
    <location>
        <begin position="317"/>
        <end position="347"/>
    </location>
</feature>
<keyword evidence="2 6" id="KW-0812">Transmembrane</keyword>
<evidence type="ECO:0000256" key="1">
    <source>
        <dbReference type="ARBA" id="ARBA00004141"/>
    </source>
</evidence>
<keyword evidence="4 6" id="KW-0472">Membrane</keyword>
<protein>
    <submittedName>
        <fullName evidence="8">Uncharacterized protein</fullName>
    </submittedName>
</protein>
<evidence type="ECO:0000256" key="2">
    <source>
        <dbReference type="ARBA" id="ARBA00022692"/>
    </source>
</evidence>
<keyword evidence="3 6" id="KW-1133">Transmembrane helix</keyword>
<dbReference type="PANTHER" id="PTHR12570:SF9">
    <property type="entry name" value="MAGNESIUM TRANSPORTER NIPA8-RELATED"/>
    <property type="match status" value="1"/>
</dbReference>
<accession>A0AAD5Q6T2</accession>
<feature type="transmembrane region" description="Helical" evidence="6">
    <location>
        <begin position="123"/>
        <end position="144"/>
    </location>
</feature>
<dbReference type="GO" id="GO:0015095">
    <property type="term" value="F:magnesium ion transmembrane transporter activity"/>
    <property type="evidence" value="ECO:0007669"/>
    <property type="project" value="InterPro"/>
</dbReference>
<comment type="caution">
    <text evidence="8">The sequence shown here is derived from an EMBL/GenBank/DDBJ whole genome shotgun (WGS) entry which is preliminary data.</text>
</comment>
<dbReference type="InterPro" id="IPR008521">
    <property type="entry name" value="Mg_trans_NIPA"/>
</dbReference>
<feature type="signal peptide" evidence="7">
    <location>
        <begin position="1"/>
        <end position="23"/>
    </location>
</feature>
<feature type="transmembrane region" description="Helical" evidence="6">
    <location>
        <begin position="197"/>
        <end position="214"/>
    </location>
</feature>
<dbReference type="AlphaFoldDB" id="A0AAD5Q6T2"/>
<dbReference type="Proteomes" id="UP001209570">
    <property type="component" value="Unassembled WGS sequence"/>
</dbReference>
<feature type="transmembrane region" description="Helical" evidence="6">
    <location>
        <begin position="291"/>
        <end position="308"/>
    </location>
</feature>
<feature type="chain" id="PRO_5041966085" evidence="7">
    <location>
        <begin position="24"/>
        <end position="364"/>
    </location>
</feature>
<evidence type="ECO:0000256" key="6">
    <source>
        <dbReference type="SAM" id="Phobius"/>
    </source>
</evidence>